<accession>A0A6J5Q1E3</accession>
<protein>
    <submittedName>
        <fullName evidence="2">Uncharacterized protein</fullName>
    </submittedName>
</protein>
<evidence type="ECO:0000313" key="2">
    <source>
        <dbReference type="EMBL" id="CAB4175391.1"/>
    </source>
</evidence>
<feature type="region of interest" description="Disordered" evidence="1">
    <location>
        <begin position="98"/>
        <end position="125"/>
    </location>
</feature>
<reference evidence="2" key="1">
    <citation type="submission" date="2020-05" db="EMBL/GenBank/DDBJ databases">
        <authorList>
            <person name="Chiriac C."/>
            <person name="Salcher M."/>
            <person name="Ghai R."/>
            <person name="Kavagutti S V."/>
        </authorList>
    </citation>
    <scope>NUCLEOTIDE SEQUENCE</scope>
</reference>
<dbReference type="EMBL" id="LR796923">
    <property type="protein sequence ID" value="CAB4175391.1"/>
    <property type="molecule type" value="Genomic_DNA"/>
</dbReference>
<organism evidence="2">
    <name type="scientific">uncultured Caudovirales phage</name>
    <dbReference type="NCBI Taxonomy" id="2100421"/>
    <lineage>
        <taxon>Viruses</taxon>
        <taxon>Duplodnaviria</taxon>
        <taxon>Heunggongvirae</taxon>
        <taxon>Uroviricota</taxon>
        <taxon>Caudoviricetes</taxon>
        <taxon>Peduoviridae</taxon>
        <taxon>Maltschvirus</taxon>
        <taxon>Maltschvirus maltsch</taxon>
    </lineage>
</organism>
<evidence type="ECO:0000256" key="1">
    <source>
        <dbReference type="SAM" id="MobiDB-lite"/>
    </source>
</evidence>
<name>A0A6J5Q1E3_9CAUD</name>
<gene>
    <name evidence="2" type="ORF">UFOVP972_167</name>
</gene>
<sequence length="125" mass="13856">MKIFVNVTVLFEGTTNKASRPFTFDINSTTDSITPADVKLAVRDQFKRIELSDSLVSEKVLFAGKSDHEDTVNIVEIAGKCPRVEYIMEVTSPEKPATIRKSIATSGIPAKRQLSNRVNKRSQKG</sequence>
<proteinExistence type="predicted"/>